<dbReference type="EMBL" id="QGKV02000297">
    <property type="protein sequence ID" value="KAF3609732.1"/>
    <property type="molecule type" value="Genomic_DNA"/>
</dbReference>
<comment type="caution">
    <text evidence="1">The sequence shown here is derived from an EMBL/GenBank/DDBJ whole genome shotgun (WGS) entry which is preliminary data.</text>
</comment>
<keyword evidence="2" id="KW-1185">Reference proteome</keyword>
<evidence type="ECO:0000313" key="2">
    <source>
        <dbReference type="Proteomes" id="UP000266723"/>
    </source>
</evidence>
<sequence>MQDRASTLNDLKKARYLDRASTLNDLKKARYLELSAADGGELSAAACAGVATVD</sequence>
<accession>A0ABQ7F1J1</accession>
<evidence type="ECO:0000313" key="1">
    <source>
        <dbReference type="EMBL" id="KAF3609732.1"/>
    </source>
</evidence>
<organism evidence="1 2">
    <name type="scientific">Brassica cretica</name>
    <name type="common">Mustard</name>
    <dbReference type="NCBI Taxonomy" id="69181"/>
    <lineage>
        <taxon>Eukaryota</taxon>
        <taxon>Viridiplantae</taxon>
        <taxon>Streptophyta</taxon>
        <taxon>Embryophyta</taxon>
        <taxon>Tracheophyta</taxon>
        <taxon>Spermatophyta</taxon>
        <taxon>Magnoliopsida</taxon>
        <taxon>eudicotyledons</taxon>
        <taxon>Gunneridae</taxon>
        <taxon>Pentapetalae</taxon>
        <taxon>rosids</taxon>
        <taxon>malvids</taxon>
        <taxon>Brassicales</taxon>
        <taxon>Brassicaceae</taxon>
        <taxon>Brassiceae</taxon>
        <taxon>Brassica</taxon>
    </lineage>
</organism>
<dbReference type="Proteomes" id="UP000266723">
    <property type="component" value="Unassembled WGS sequence"/>
</dbReference>
<gene>
    <name evidence="1" type="ORF">DY000_02047065</name>
</gene>
<protein>
    <submittedName>
        <fullName evidence="1">Uncharacterized protein</fullName>
    </submittedName>
</protein>
<reference evidence="1 2" key="1">
    <citation type="journal article" date="2020" name="BMC Genomics">
        <title>Intraspecific diversification of the crop wild relative Brassica cretica Lam. using demographic model selection.</title>
        <authorList>
            <person name="Kioukis A."/>
            <person name="Michalopoulou V.A."/>
            <person name="Briers L."/>
            <person name="Pirintsos S."/>
            <person name="Studholme D.J."/>
            <person name="Pavlidis P."/>
            <person name="Sarris P.F."/>
        </authorList>
    </citation>
    <scope>NUCLEOTIDE SEQUENCE [LARGE SCALE GENOMIC DNA]</scope>
    <source>
        <strain evidence="2">cv. PFS-1207/04</strain>
    </source>
</reference>
<name>A0ABQ7F1J1_BRACR</name>
<proteinExistence type="predicted"/>